<organism evidence="11">
    <name type="scientific">Porella perrottetiana</name>
    <dbReference type="NCBI Taxonomy" id="460663"/>
    <lineage>
        <taxon>Eukaryota</taxon>
        <taxon>Viridiplantae</taxon>
        <taxon>Streptophyta</taxon>
        <taxon>Embryophyta</taxon>
        <taxon>Marchantiophyta</taxon>
        <taxon>Jungermanniopsida</taxon>
        <taxon>Jungermanniidae</taxon>
        <taxon>Porellales</taxon>
        <taxon>Porellineae</taxon>
        <taxon>Porellaceae</taxon>
        <taxon>Porella</taxon>
    </lineage>
</organism>
<dbReference type="GO" id="GO:0009535">
    <property type="term" value="C:chloroplast thylakoid membrane"/>
    <property type="evidence" value="ECO:0007669"/>
    <property type="project" value="UniProtKB-SubCell"/>
</dbReference>
<feature type="transmembrane region" description="Helical" evidence="10">
    <location>
        <begin position="36"/>
        <end position="54"/>
    </location>
</feature>
<dbReference type="PANTHER" id="PTHR35325:SF1">
    <property type="entry name" value="PHOTOSYSTEM II REACTION CENTER PROTEIN K"/>
    <property type="match status" value="1"/>
</dbReference>
<evidence type="ECO:0000256" key="9">
    <source>
        <dbReference type="HAMAP-Rule" id="MF_00441"/>
    </source>
</evidence>
<evidence type="ECO:0000256" key="2">
    <source>
        <dbReference type="ARBA" id="ARBA00022469"/>
    </source>
</evidence>
<keyword evidence="8 9" id="KW-0604">Photosystem II</keyword>
<evidence type="ECO:0000256" key="7">
    <source>
        <dbReference type="ARBA" id="ARBA00023136"/>
    </source>
</evidence>
<keyword evidence="11" id="KW-0934">Plastid</keyword>
<dbReference type="AlphaFoldDB" id="A0A4Y5P5K0"/>
<keyword evidence="5 9" id="KW-1133">Transmembrane helix</keyword>
<accession>A0A4Y5P5K0</accession>
<gene>
    <name evidence="9 11" type="primary">psbK</name>
</gene>
<comment type="subcellular location">
    <subcellularLocation>
        <location evidence="1">Membrane</location>
        <topology evidence="1">Single-pass membrane protein</topology>
    </subcellularLocation>
    <subcellularLocation>
        <location evidence="9">Plastid</location>
        <location evidence="9">Chloroplast thylakoid membrane</location>
        <topology evidence="9">Single-pass membrane protein</topology>
    </subcellularLocation>
</comment>
<dbReference type="InterPro" id="IPR003687">
    <property type="entry name" value="PSII_PsbK"/>
</dbReference>
<evidence type="ECO:0000256" key="6">
    <source>
        <dbReference type="ARBA" id="ARBA00023078"/>
    </source>
</evidence>
<keyword evidence="6 9" id="KW-0793">Thylakoid</keyword>
<evidence type="ECO:0000256" key="8">
    <source>
        <dbReference type="ARBA" id="ARBA00023276"/>
    </source>
</evidence>
<dbReference type="HAMAP" id="MF_00441">
    <property type="entry name" value="PSII_PsbK"/>
    <property type="match status" value="1"/>
</dbReference>
<evidence type="ECO:0000256" key="3">
    <source>
        <dbReference type="ARBA" id="ARBA00022531"/>
    </source>
</evidence>
<dbReference type="RefSeq" id="YP_009667803.1">
    <property type="nucleotide sequence ID" value="NC_043780.1"/>
</dbReference>
<comment type="function">
    <text evidence="9">One of the components of the core complex of photosystem II (PSII). PSII is a light-driven water:plastoquinone oxidoreductase that uses light energy to abstract electrons from H(2)O, generating O(2) and a proton gradient subsequently used for ATP formation. It consists of a core antenna complex that captures photons, and an electron transfer chain that converts photonic excitation into a charge separation.</text>
</comment>
<keyword evidence="4 9" id="KW-0812">Transmembrane</keyword>
<name>A0A4Y5P5K0_9MARC</name>
<keyword evidence="3 9" id="KW-0602">Photosynthesis</keyword>
<keyword evidence="2 9" id="KW-0674">Reaction center</keyword>
<feature type="propeptide" id="PRO_5021521502" evidence="9">
    <location>
        <begin position="1"/>
        <end position="18"/>
    </location>
</feature>
<sequence>MFNIFLENWFHLNGFLFAKLPEAYAIFDPIVDVMPIIPLFFFLLAFVWQASVSFR</sequence>
<feature type="chain" id="PRO_5023485072" description="Photosystem II reaction center protein K" evidence="9">
    <location>
        <begin position="19"/>
        <end position="55"/>
    </location>
</feature>
<keyword evidence="11" id="KW-0150">Chloroplast</keyword>
<dbReference type="EMBL" id="MH064507">
    <property type="protein sequence ID" value="QCW58579.1"/>
    <property type="molecule type" value="Genomic_DNA"/>
</dbReference>
<comment type="similarity">
    <text evidence="9">Belongs to the PsbK family.</text>
</comment>
<dbReference type="SUPFAM" id="SSF161037">
    <property type="entry name" value="Photosystem II reaction center protein K, PsbK"/>
    <property type="match status" value="1"/>
</dbReference>
<dbReference type="GeneID" id="40872969"/>
<evidence type="ECO:0000256" key="5">
    <source>
        <dbReference type="ARBA" id="ARBA00022989"/>
    </source>
</evidence>
<reference evidence="11" key="1">
    <citation type="submission" date="2018-03" db="EMBL/GenBank/DDBJ databases">
        <title>Exploring the plastid DNA sequence disparity of liverworts.</title>
        <authorList>
            <person name="Yu Y."/>
            <person name="Liu H."/>
            <person name="Yang J."/>
            <person name="Ma W."/>
            <person name="Pressel S."/>
            <person name="Wu Y."/>
            <person name="Schneider H."/>
        </authorList>
    </citation>
    <scope>NUCLEOTIDE SEQUENCE</scope>
</reference>
<evidence type="ECO:0000256" key="4">
    <source>
        <dbReference type="ARBA" id="ARBA00022692"/>
    </source>
</evidence>
<evidence type="ECO:0000313" key="11">
    <source>
        <dbReference type="EMBL" id="QCW58579.1"/>
    </source>
</evidence>
<dbReference type="GO" id="GO:0009539">
    <property type="term" value="C:photosystem II reaction center"/>
    <property type="evidence" value="ECO:0007669"/>
    <property type="project" value="InterPro"/>
</dbReference>
<protein>
    <recommendedName>
        <fullName evidence="9">Photosystem II reaction center protein K</fullName>
        <shortName evidence="9">PSII-K</shortName>
    </recommendedName>
</protein>
<geneLocation type="chloroplast" evidence="11"/>
<comment type="subunit">
    <text evidence="9">PSII is composed of 1 copy each of membrane proteins PsbA, PsbB, PsbC, PsbD, PsbE, PsbF, PsbH, PsbI, PsbJ, PsbK, PsbL, PsbM, PsbT, PsbX, PsbY, PsbZ, Psb30/Ycf12, at least 3 peripheral proteins of the oxygen-evolving complex and a large number of cofactors. It forms dimeric complexes.</text>
</comment>
<keyword evidence="7 9" id="KW-0472">Membrane</keyword>
<dbReference type="Pfam" id="PF02533">
    <property type="entry name" value="PsbK"/>
    <property type="match status" value="1"/>
</dbReference>
<dbReference type="InterPro" id="IPR037270">
    <property type="entry name" value="PSII_PsbK_sf"/>
</dbReference>
<dbReference type="GO" id="GO:0015979">
    <property type="term" value="P:photosynthesis"/>
    <property type="evidence" value="ECO:0007669"/>
    <property type="project" value="UniProtKB-UniRule"/>
</dbReference>
<proteinExistence type="inferred from homology"/>
<dbReference type="PANTHER" id="PTHR35325">
    <property type="match status" value="1"/>
</dbReference>
<evidence type="ECO:0000256" key="10">
    <source>
        <dbReference type="SAM" id="Phobius"/>
    </source>
</evidence>
<evidence type="ECO:0000256" key="1">
    <source>
        <dbReference type="ARBA" id="ARBA00004167"/>
    </source>
</evidence>
<dbReference type="NCBIfam" id="NF002715">
    <property type="entry name" value="PRK02553.1"/>
    <property type="match status" value="1"/>
</dbReference>